<dbReference type="Proteomes" id="UP000228859">
    <property type="component" value="Unassembled WGS sequence"/>
</dbReference>
<dbReference type="RefSeq" id="WP_294897147.1">
    <property type="nucleotide sequence ID" value="NZ_DLUI01000165.1"/>
</dbReference>
<protein>
    <recommendedName>
        <fullName evidence="3">RCK N-terminal domain-containing protein</fullName>
    </recommendedName>
</protein>
<evidence type="ECO:0008006" key="3">
    <source>
        <dbReference type="Google" id="ProtNLM"/>
    </source>
</evidence>
<accession>A0A2D3WF59</accession>
<proteinExistence type="predicted"/>
<dbReference type="AlphaFoldDB" id="A0A2D3WF59"/>
<comment type="caution">
    <text evidence="1">The sequence shown here is derived from an EMBL/GenBank/DDBJ whole genome shotgun (WGS) entry which is preliminary data.</text>
</comment>
<evidence type="ECO:0000313" key="1">
    <source>
        <dbReference type="EMBL" id="DAB37377.1"/>
    </source>
</evidence>
<reference evidence="1 2" key="1">
    <citation type="journal article" date="2017" name="Front. Microbiol.">
        <title>Comparative Genomic Analysis of the Class Epsilonproteobacteria and Proposed Reclassification to Epsilonbacteraeota (phyl. nov.).</title>
        <authorList>
            <person name="Waite D.W."/>
            <person name="Vanwonterghem I."/>
            <person name="Rinke C."/>
            <person name="Parks D.H."/>
            <person name="Zhang Y."/>
            <person name="Takai K."/>
            <person name="Sievert S.M."/>
            <person name="Simon J."/>
            <person name="Campbell B.J."/>
            <person name="Hanson T.E."/>
            <person name="Woyke T."/>
            <person name="Klotz M.G."/>
            <person name="Hugenholtz P."/>
        </authorList>
    </citation>
    <scope>NUCLEOTIDE SEQUENCE [LARGE SCALE GENOMIC DNA]</scope>
    <source>
        <strain evidence="1">UBA12443</strain>
    </source>
</reference>
<sequence length="130" mass="14609">MLLFGHTYVPSEPFYHIDSIEALRHTPSNSVVALFFTPENLDIIEHLRLNSIRFALHVETATDAVIAENLGASYLIVLPKHGAEIQKVAEHYLFDAKVLGYIDAEKDLENLIEMRLDGAIFSDAMIKINS</sequence>
<organism evidence="1 2">
    <name type="scientific">Sulfuricurvum kujiense</name>
    <dbReference type="NCBI Taxonomy" id="148813"/>
    <lineage>
        <taxon>Bacteria</taxon>
        <taxon>Pseudomonadati</taxon>
        <taxon>Campylobacterota</taxon>
        <taxon>Epsilonproteobacteria</taxon>
        <taxon>Campylobacterales</taxon>
        <taxon>Sulfurimonadaceae</taxon>
        <taxon>Sulfuricurvum</taxon>
    </lineage>
</organism>
<name>A0A2D3WF59_9BACT</name>
<evidence type="ECO:0000313" key="2">
    <source>
        <dbReference type="Proteomes" id="UP000228859"/>
    </source>
</evidence>
<dbReference type="EMBL" id="DLUI01000165">
    <property type="protein sequence ID" value="DAB37377.1"/>
    <property type="molecule type" value="Genomic_DNA"/>
</dbReference>
<gene>
    <name evidence="1" type="ORF">CFH83_11410</name>
</gene>